<evidence type="ECO:0000256" key="1">
    <source>
        <dbReference type="ARBA" id="ARBA00008987"/>
    </source>
</evidence>
<evidence type="ECO:0000313" key="11">
    <source>
        <dbReference type="Proteomes" id="UP001211204"/>
    </source>
</evidence>
<keyword evidence="6" id="KW-0676">Redox-active center</keyword>
<evidence type="ECO:0000313" key="10">
    <source>
        <dbReference type="EMBL" id="BDT79399.1"/>
    </source>
</evidence>
<evidence type="ECO:0000259" key="8">
    <source>
        <dbReference type="PROSITE" id="PS51352"/>
    </source>
</evidence>
<dbReference type="Gene3D" id="3.40.30.10">
    <property type="entry name" value="Glutaredoxin"/>
    <property type="match status" value="1"/>
</dbReference>
<dbReference type="CDD" id="cd02947">
    <property type="entry name" value="TRX_family"/>
    <property type="match status" value="1"/>
</dbReference>
<reference evidence="9 11" key="1">
    <citation type="submission" date="2022-11" db="EMBL/GenBank/DDBJ databases">
        <title>Complete Genome Sequences of three Polynucleobacter sp. Subcluster PnecC Strains KF022, KF023, and KF032 Isolated from a Shallow Eutrophic Lake in Japan.</title>
        <authorList>
            <person name="Ogata Y."/>
            <person name="Watanabe K."/>
            <person name="Takemine S."/>
            <person name="Shindo C."/>
            <person name="Kurokawa R."/>
            <person name="Suda W."/>
        </authorList>
    </citation>
    <scope>NUCLEOTIDE SEQUENCE</scope>
    <source>
        <strain evidence="9">KF023</strain>
        <strain evidence="10 11">KF032</strain>
    </source>
</reference>
<accession>A0A9C7CMU0</accession>
<organism evidence="9">
    <name type="scientific">Polynucleobacter yangtzensis</name>
    <dbReference type="NCBI Taxonomy" id="1743159"/>
    <lineage>
        <taxon>Bacteria</taxon>
        <taxon>Pseudomonadati</taxon>
        <taxon>Pseudomonadota</taxon>
        <taxon>Betaproteobacteria</taxon>
        <taxon>Burkholderiales</taxon>
        <taxon>Burkholderiaceae</taxon>
        <taxon>Polynucleobacter</taxon>
    </lineage>
</organism>
<keyword evidence="3" id="KW-0479">Metal-binding</keyword>
<dbReference type="PRINTS" id="PR00421">
    <property type="entry name" value="THIOREDOXIN"/>
</dbReference>
<evidence type="ECO:0000256" key="2">
    <source>
        <dbReference type="ARBA" id="ARBA00022448"/>
    </source>
</evidence>
<feature type="domain" description="Thioredoxin" evidence="8">
    <location>
        <begin position="16"/>
        <end position="139"/>
    </location>
</feature>
<proteinExistence type="inferred from homology"/>
<dbReference type="NCBIfam" id="NF008229">
    <property type="entry name" value="PRK10996.1"/>
    <property type="match status" value="1"/>
</dbReference>
<dbReference type="KEGG" id="pyt:PKF023_13450"/>
<comment type="similarity">
    <text evidence="1">Belongs to the thioredoxin family.</text>
</comment>
<keyword evidence="2" id="KW-0813">Transport</keyword>
<dbReference type="GO" id="GO:0015035">
    <property type="term" value="F:protein-disulfide reductase activity"/>
    <property type="evidence" value="ECO:0007669"/>
    <property type="project" value="UniProtKB-UniRule"/>
</dbReference>
<dbReference type="Pfam" id="PF21352">
    <property type="entry name" value="Zn_ribbon_Thio2"/>
    <property type="match status" value="1"/>
</dbReference>
<dbReference type="EMBL" id="AP026973">
    <property type="protein sequence ID" value="BDT77542.1"/>
    <property type="molecule type" value="Genomic_DNA"/>
</dbReference>
<dbReference type="PANTHER" id="PTHR45663:SF40">
    <property type="entry name" value="THIOREDOXIN 2"/>
    <property type="match status" value="1"/>
</dbReference>
<dbReference type="FunFam" id="3.40.30.10:FF:000001">
    <property type="entry name" value="Thioredoxin"/>
    <property type="match status" value="1"/>
</dbReference>
<dbReference type="GO" id="GO:0046872">
    <property type="term" value="F:metal ion binding"/>
    <property type="evidence" value="ECO:0007669"/>
    <property type="project" value="UniProtKB-KW"/>
</dbReference>
<dbReference type="InterPro" id="IPR017937">
    <property type="entry name" value="Thioredoxin_CS"/>
</dbReference>
<dbReference type="GO" id="GO:0005829">
    <property type="term" value="C:cytosol"/>
    <property type="evidence" value="ECO:0007669"/>
    <property type="project" value="TreeGrafter"/>
</dbReference>
<dbReference type="Pfam" id="PF00085">
    <property type="entry name" value="Thioredoxin"/>
    <property type="match status" value="1"/>
</dbReference>
<evidence type="ECO:0000256" key="7">
    <source>
        <dbReference type="NCBIfam" id="TIGR01068"/>
    </source>
</evidence>
<dbReference type="Proteomes" id="UP001211097">
    <property type="component" value="Chromosome"/>
</dbReference>
<keyword evidence="5" id="KW-1015">Disulfide bond</keyword>
<protein>
    <recommendedName>
        <fullName evidence="7">Thioredoxin</fullName>
    </recommendedName>
</protein>
<dbReference type="AlphaFoldDB" id="A0A9C7CMU0"/>
<dbReference type="PROSITE" id="PS00194">
    <property type="entry name" value="THIOREDOXIN_1"/>
    <property type="match status" value="1"/>
</dbReference>
<evidence type="ECO:0000256" key="6">
    <source>
        <dbReference type="ARBA" id="ARBA00023284"/>
    </source>
</evidence>
<dbReference type="RefSeq" id="WP_281741931.1">
    <property type="nucleotide sequence ID" value="NZ_AP026973.1"/>
</dbReference>
<keyword evidence="11" id="KW-1185">Reference proteome</keyword>
<dbReference type="PROSITE" id="PS51352">
    <property type="entry name" value="THIOREDOXIN_2"/>
    <property type="match status" value="1"/>
</dbReference>
<dbReference type="InterPro" id="IPR005746">
    <property type="entry name" value="Thioredoxin"/>
</dbReference>
<gene>
    <name evidence="9" type="ORF">PKF023_13450</name>
    <name evidence="10" type="ORF">PKF032_12870</name>
</gene>
<dbReference type="InterPro" id="IPR036249">
    <property type="entry name" value="Thioredoxin-like_sf"/>
</dbReference>
<evidence type="ECO:0000256" key="4">
    <source>
        <dbReference type="ARBA" id="ARBA00022982"/>
    </source>
</evidence>
<sequence>MLVKCPHCQKFNRLPTERLSEKPNCGACKSSLLAGPIEADQASFQEILRTSKLPVIVDFWAPWCGPCKMFAPTFQASAIKHGEKILHVKLDTEANPAIGQQYNIRSIPTLAIFKNGSEVERISGALPPAQLEQLISKII</sequence>
<dbReference type="SUPFAM" id="SSF52833">
    <property type="entry name" value="Thioredoxin-like"/>
    <property type="match status" value="1"/>
</dbReference>
<evidence type="ECO:0000256" key="3">
    <source>
        <dbReference type="ARBA" id="ARBA00022723"/>
    </source>
</evidence>
<name>A0A9C7CMU0_9BURK</name>
<keyword evidence="4" id="KW-0249">Electron transport</keyword>
<dbReference type="PANTHER" id="PTHR45663">
    <property type="entry name" value="GEO12009P1"/>
    <property type="match status" value="1"/>
</dbReference>
<dbReference type="Gene3D" id="2.30.30.380">
    <property type="entry name" value="Zn-finger domain of Sec23/24"/>
    <property type="match status" value="1"/>
</dbReference>
<evidence type="ECO:0000256" key="5">
    <source>
        <dbReference type="ARBA" id="ARBA00023157"/>
    </source>
</evidence>
<dbReference type="Proteomes" id="UP001211204">
    <property type="component" value="Chromosome"/>
</dbReference>
<dbReference type="EMBL" id="AP026974">
    <property type="protein sequence ID" value="BDT79399.1"/>
    <property type="molecule type" value="Genomic_DNA"/>
</dbReference>
<dbReference type="InterPro" id="IPR013766">
    <property type="entry name" value="Thioredoxin_domain"/>
</dbReference>
<dbReference type="NCBIfam" id="TIGR01068">
    <property type="entry name" value="thioredoxin"/>
    <property type="match status" value="1"/>
</dbReference>
<evidence type="ECO:0000313" key="9">
    <source>
        <dbReference type="EMBL" id="BDT77542.1"/>
    </source>
</evidence>
<dbReference type="InterPro" id="IPR049299">
    <property type="entry name" value="Thio2_N"/>
</dbReference>